<keyword evidence="4" id="KW-0804">Transcription</keyword>
<dbReference type="AlphaFoldDB" id="A0A077LUD5"/>
<dbReference type="RefSeq" id="WP_048554363.1">
    <property type="nucleotide sequence ID" value="NZ_HF570958.1"/>
</dbReference>
<dbReference type="Proteomes" id="UP000035721">
    <property type="component" value="Unassembled WGS sequence"/>
</dbReference>
<keyword evidence="1" id="KW-0319">Glycerol metabolism</keyword>
<evidence type="ECO:0000256" key="3">
    <source>
        <dbReference type="ARBA" id="ARBA00023125"/>
    </source>
</evidence>
<dbReference type="InterPro" id="IPR014757">
    <property type="entry name" value="Tscrpt_reg_IclR_C"/>
</dbReference>
<evidence type="ECO:0000259" key="8">
    <source>
        <dbReference type="PROSITE" id="PS51078"/>
    </source>
</evidence>
<gene>
    <name evidence="9" type="ORF">BN12_1920006</name>
</gene>
<sequence length="264" mass="28078">MSFVSADRRPGQDNSVQSVDRAVSILQVLGRRGAAGVTEISTELGVHKSTVSRLLGTLEARGLVEQAANRGRYRLGYGVVQLAEGASRKHDLSLSSRSVCSALAEEVGESVLIAVSDGRDVVTIDQVIGSAMITTVNWVGQRSPMHATSSGKVFLAHLPDAELRRYVEEGLTRYTERTIVDPDALASELASVRERGYATTYEEQEIGLTAVAAPVRGHDGDVIAALCVSGPSFRLGPSLLPAIAERLIPAAARISERNGYPKVG</sequence>
<evidence type="ECO:0000256" key="6">
    <source>
        <dbReference type="ARBA" id="ARBA00070406"/>
    </source>
</evidence>
<comment type="function">
    <text evidence="5">May be an activator protein for the gylABX operon.</text>
</comment>
<evidence type="ECO:0000256" key="5">
    <source>
        <dbReference type="ARBA" id="ARBA00058938"/>
    </source>
</evidence>
<dbReference type="PROSITE" id="PS51077">
    <property type="entry name" value="HTH_ICLR"/>
    <property type="match status" value="1"/>
</dbReference>
<evidence type="ECO:0000259" key="7">
    <source>
        <dbReference type="PROSITE" id="PS51077"/>
    </source>
</evidence>
<protein>
    <recommendedName>
        <fullName evidence="6">Glycerol operon regulatory protein</fullName>
    </recommendedName>
</protein>
<dbReference type="GO" id="GO:0006071">
    <property type="term" value="P:glycerol metabolic process"/>
    <property type="evidence" value="ECO:0007669"/>
    <property type="project" value="UniProtKB-KW"/>
</dbReference>
<dbReference type="Pfam" id="PF09339">
    <property type="entry name" value="HTH_IclR"/>
    <property type="match status" value="1"/>
</dbReference>
<evidence type="ECO:0000256" key="2">
    <source>
        <dbReference type="ARBA" id="ARBA00023015"/>
    </source>
</evidence>
<dbReference type="SUPFAM" id="SSF55781">
    <property type="entry name" value="GAF domain-like"/>
    <property type="match status" value="1"/>
</dbReference>
<dbReference type="PANTHER" id="PTHR30136:SF24">
    <property type="entry name" value="HTH-TYPE TRANSCRIPTIONAL REPRESSOR ALLR"/>
    <property type="match status" value="1"/>
</dbReference>
<dbReference type="GO" id="GO:0003677">
    <property type="term" value="F:DNA binding"/>
    <property type="evidence" value="ECO:0007669"/>
    <property type="project" value="UniProtKB-KW"/>
</dbReference>
<dbReference type="GO" id="GO:0003700">
    <property type="term" value="F:DNA-binding transcription factor activity"/>
    <property type="evidence" value="ECO:0007669"/>
    <property type="project" value="TreeGrafter"/>
</dbReference>
<feature type="domain" description="IclR-ED" evidence="8">
    <location>
        <begin position="78"/>
        <end position="260"/>
    </location>
</feature>
<keyword evidence="2" id="KW-0805">Transcription regulation</keyword>
<dbReference type="PROSITE" id="PS51078">
    <property type="entry name" value="ICLR_ED"/>
    <property type="match status" value="1"/>
</dbReference>
<dbReference type="SUPFAM" id="SSF46785">
    <property type="entry name" value="Winged helix' DNA-binding domain"/>
    <property type="match status" value="1"/>
</dbReference>
<dbReference type="Pfam" id="PF01614">
    <property type="entry name" value="IclR_C"/>
    <property type="match status" value="1"/>
</dbReference>
<keyword evidence="3" id="KW-0238">DNA-binding</keyword>
<dbReference type="FunFam" id="1.10.10.10:FF:000056">
    <property type="entry name" value="IclR family transcriptional regulator"/>
    <property type="match status" value="1"/>
</dbReference>
<dbReference type="Gene3D" id="3.30.450.40">
    <property type="match status" value="1"/>
</dbReference>
<dbReference type="EMBL" id="CAJB01000104">
    <property type="protein sequence ID" value="CCH77413.1"/>
    <property type="molecule type" value="Genomic_DNA"/>
</dbReference>
<dbReference type="InterPro" id="IPR005471">
    <property type="entry name" value="Tscrpt_reg_IclR_N"/>
</dbReference>
<dbReference type="STRING" id="1194083.BN12_1920006"/>
<evidence type="ECO:0000256" key="1">
    <source>
        <dbReference type="ARBA" id="ARBA00022798"/>
    </source>
</evidence>
<evidence type="ECO:0000256" key="4">
    <source>
        <dbReference type="ARBA" id="ARBA00023163"/>
    </source>
</evidence>
<accession>A0A077LUD5</accession>
<evidence type="ECO:0000313" key="10">
    <source>
        <dbReference type="Proteomes" id="UP000035721"/>
    </source>
</evidence>
<dbReference type="InterPro" id="IPR036388">
    <property type="entry name" value="WH-like_DNA-bd_sf"/>
</dbReference>
<evidence type="ECO:0000313" key="9">
    <source>
        <dbReference type="EMBL" id="CCH77413.1"/>
    </source>
</evidence>
<dbReference type="PANTHER" id="PTHR30136">
    <property type="entry name" value="HELIX-TURN-HELIX TRANSCRIPTIONAL REGULATOR, ICLR FAMILY"/>
    <property type="match status" value="1"/>
</dbReference>
<dbReference type="InterPro" id="IPR036390">
    <property type="entry name" value="WH_DNA-bd_sf"/>
</dbReference>
<dbReference type="GO" id="GO:0045892">
    <property type="term" value="P:negative regulation of DNA-templated transcription"/>
    <property type="evidence" value="ECO:0007669"/>
    <property type="project" value="TreeGrafter"/>
</dbReference>
<dbReference type="InterPro" id="IPR050707">
    <property type="entry name" value="HTH_MetabolicPath_Reg"/>
</dbReference>
<dbReference type="InterPro" id="IPR029016">
    <property type="entry name" value="GAF-like_dom_sf"/>
</dbReference>
<reference evidence="9 10" key="1">
    <citation type="journal article" date="2013" name="ISME J.">
        <title>A metabolic model for members of the genus Tetrasphaera involved in enhanced biological phosphorus removal.</title>
        <authorList>
            <person name="Kristiansen R."/>
            <person name="Nguyen H.T.T."/>
            <person name="Saunders A.M."/>
            <person name="Nielsen J.L."/>
            <person name="Wimmer R."/>
            <person name="Le V.Q."/>
            <person name="McIlroy S.J."/>
            <person name="Petrovski S."/>
            <person name="Seviour R.J."/>
            <person name="Calteau A."/>
            <person name="Nielsen K.L."/>
            <person name="Nielsen P.H."/>
        </authorList>
    </citation>
    <scope>NUCLEOTIDE SEQUENCE [LARGE SCALE GENOMIC DNA]</scope>
    <source>
        <strain evidence="9 10">T1-X7</strain>
    </source>
</reference>
<organism evidence="9 10">
    <name type="scientific">Nostocoides japonicum T1-X7</name>
    <dbReference type="NCBI Taxonomy" id="1194083"/>
    <lineage>
        <taxon>Bacteria</taxon>
        <taxon>Bacillati</taxon>
        <taxon>Actinomycetota</taxon>
        <taxon>Actinomycetes</taxon>
        <taxon>Micrococcales</taxon>
        <taxon>Intrasporangiaceae</taxon>
        <taxon>Nostocoides</taxon>
    </lineage>
</organism>
<dbReference type="OrthoDB" id="7274111at2"/>
<dbReference type="SMART" id="SM00346">
    <property type="entry name" value="HTH_ICLR"/>
    <property type="match status" value="1"/>
</dbReference>
<comment type="caution">
    <text evidence="9">The sequence shown here is derived from an EMBL/GenBank/DDBJ whole genome shotgun (WGS) entry which is preliminary data.</text>
</comment>
<name>A0A077LUD5_9MICO</name>
<dbReference type="Gene3D" id="1.10.10.10">
    <property type="entry name" value="Winged helix-like DNA-binding domain superfamily/Winged helix DNA-binding domain"/>
    <property type="match status" value="1"/>
</dbReference>
<feature type="domain" description="HTH iclR-type" evidence="7">
    <location>
        <begin position="16"/>
        <end position="77"/>
    </location>
</feature>
<proteinExistence type="predicted"/>
<keyword evidence="10" id="KW-1185">Reference proteome</keyword>